<protein>
    <recommendedName>
        <fullName evidence="5">Lipoprotein</fullName>
    </recommendedName>
</protein>
<dbReference type="EMBL" id="JAFMYU010000013">
    <property type="protein sequence ID" value="MBO0932620.1"/>
    <property type="molecule type" value="Genomic_DNA"/>
</dbReference>
<keyword evidence="4" id="KW-1185">Reference proteome</keyword>
<dbReference type="PROSITE" id="PS51257">
    <property type="entry name" value="PROKAR_LIPOPROTEIN"/>
    <property type="match status" value="1"/>
</dbReference>
<name>A0A939K1U3_9BACT</name>
<dbReference type="AlphaFoldDB" id="A0A939K1U3"/>
<evidence type="ECO:0000256" key="2">
    <source>
        <dbReference type="SAM" id="SignalP"/>
    </source>
</evidence>
<feature type="compositionally biased region" description="Polar residues" evidence="1">
    <location>
        <begin position="153"/>
        <end position="167"/>
    </location>
</feature>
<evidence type="ECO:0008006" key="5">
    <source>
        <dbReference type="Google" id="ProtNLM"/>
    </source>
</evidence>
<reference evidence="3 4" key="1">
    <citation type="submission" date="2021-03" db="EMBL/GenBank/DDBJ databases">
        <title>Fibrella sp. HMF5036 genome sequencing and assembly.</title>
        <authorList>
            <person name="Kang H."/>
            <person name="Kim H."/>
            <person name="Bae S."/>
            <person name="Joh K."/>
        </authorList>
    </citation>
    <scope>NUCLEOTIDE SEQUENCE [LARGE SCALE GENOMIC DNA]</scope>
    <source>
        <strain evidence="3 4">HMF5036</strain>
    </source>
</reference>
<feature type="signal peptide" evidence="2">
    <location>
        <begin position="1"/>
        <end position="18"/>
    </location>
</feature>
<organism evidence="3 4">
    <name type="scientific">Fibrella aquatilis</name>
    <dbReference type="NCBI Taxonomy" id="2817059"/>
    <lineage>
        <taxon>Bacteria</taxon>
        <taxon>Pseudomonadati</taxon>
        <taxon>Bacteroidota</taxon>
        <taxon>Cytophagia</taxon>
        <taxon>Cytophagales</taxon>
        <taxon>Spirosomataceae</taxon>
        <taxon>Fibrella</taxon>
    </lineage>
</organism>
<evidence type="ECO:0000313" key="4">
    <source>
        <dbReference type="Proteomes" id="UP000664795"/>
    </source>
</evidence>
<sequence length="259" mass="27474">MKQSTMLLALAVATFASCRPNTTDDANDAGGTGSPYLAKSVVGVRMLANDANYEEAGSYLAEEFVRNTFKLGEDTKLEVINTRKGGVFEWGKNEVVVSFGAPKPYPSIYHAEYVFDKLYQPGVAAKMDAEPEKEALSGPNPEGTGAERPAESATGNATKRDTSAANDSATTVSRVTAAATQLTTPAVSAGAFVAYPGLGDKAVWDPANRTMHVLLNNHILNIQVKTADTPAVAQQRAAILANVIFHEVIGEYYGPADDK</sequence>
<proteinExistence type="predicted"/>
<feature type="chain" id="PRO_5037114312" description="Lipoprotein" evidence="2">
    <location>
        <begin position="19"/>
        <end position="259"/>
    </location>
</feature>
<gene>
    <name evidence="3" type="ORF">J2I48_16545</name>
</gene>
<evidence type="ECO:0000313" key="3">
    <source>
        <dbReference type="EMBL" id="MBO0932620.1"/>
    </source>
</evidence>
<keyword evidence="2" id="KW-0732">Signal</keyword>
<accession>A0A939K1U3</accession>
<dbReference type="Proteomes" id="UP000664795">
    <property type="component" value="Unassembled WGS sequence"/>
</dbReference>
<evidence type="ECO:0000256" key="1">
    <source>
        <dbReference type="SAM" id="MobiDB-lite"/>
    </source>
</evidence>
<comment type="caution">
    <text evidence="3">The sequence shown here is derived from an EMBL/GenBank/DDBJ whole genome shotgun (WGS) entry which is preliminary data.</text>
</comment>
<dbReference type="RefSeq" id="WP_207336585.1">
    <property type="nucleotide sequence ID" value="NZ_JAFMYU010000013.1"/>
</dbReference>
<feature type="region of interest" description="Disordered" evidence="1">
    <location>
        <begin position="129"/>
        <end position="171"/>
    </location>
</feature>